<protein>
    <recommendedName>
        <fullName evidence="5">60S ribosomal protein L18a-like protein</fullName>
    </recommendedName>
</protein>
<dbReference type="OrthoDB" id="1304551at2759"/>
<evidence type="ECO:0000313" key="4">
    <source>
        <dbReference type="Proteomes" id="UP000825935"/>
    </source>
</evidence>
<reference evidence="3" key="1">
    <citation type="submission" date="2021-08" db="EMBL/GenBank/DDBJ databases">
        <title>WGS assembly of Ceratopteris richardii.</title>
        <authorList>
            <person name="Marchant D.B."/>
            <person name="Chen G."/>
            <person name="Jenkins J."/>
            <person name="Shu S."/>
            <person name="Leebens-Mack J."/>
            <person name="Grimwood J."/>
            <person name="Schmutz J."/>
            <person name="Soltis P."/>
            <person name="Soltis D."/>
            <person name="Chen Z.-H."/>
        </authorList>
    </citation>
    <scope>NUCLEOTIDE SEQUENCE</scope>
    <source>
        <strain evidence="3">Whitten #5841</strain>
        <tissue evidence="3">Leaf</tissue>
    </source>
</reference>
<proteinExistence type="predicted"/>
<feature type="compositionally biased region" description="Pro residues" evidence="1">
    <location>
        <begin position="41"/>
        <end position="53"/>
    </location>
</feature>
<dbReference type="PANTHER" id="PTHR46631:SF4">
    <property type="entry name" value="OS06G0359400 PROTEIN"/>
    <property type="match status" value="1"/>
</dbReference>
<evidence type="ECO:0000256" key="1">
    <source>
        <dbReference type="SAM" id="MobiDB-lite"/>
    </source>
</evidence>
<gene>
    <name evidence="3" type="ORF">KP509_07G020700</name>
</gene>
<name>A0A8T2UGE8_CERRI</name>
<dbReference type="Proteomes" id="UP000825935">
    <property type="component" value="Chromosome 7"/>
</dbReference>
<comment type="caution">
    <text evidence="3">The sequence shown here is derived from an EMBL/GenBank/DDBJ whole genome shotgun (WGS) entry which is preliminary data.</text>
</comment>
<accession>A0A8T2UGE8</accession>
<dbReference type="InterPro" id="IPR044804">
    <property type="entry name" value="Ribosomal_eL20z-like"/>
</dbReference>
<evidence type="ECO:0008006" key="5">
    <source>
        <dbReference type="Google" id="ProtNLM"/>
    </source>
</evidence>
<organism evidence="3 4">
    <name type="scientific">Ceratopteris richardii</name>
    <name type="common">Triangle waterfern</name>
    <dbReference type="NCBI Taxonomy" id="49495"/>
    <lineage>
        <taxon>Eukaryota</taxon>
        <taxon>Viridiplantae</taxon>
        <taxon>Streptophyta</taxon>
        <taxon>Embryophyta</taxon>
        <taxon>Tracheophyta</taxon>
        <taxon>Polypodiopsida</taxon>
        <taxon>Polypodiidae</taxon>
        <taxon>Polypodiales</taxon>
        <taxon>Pteridineae</taxon>
        <taxon>Pteridaceae</taxon>
        <taxon>Parkerioideae</taxon>
        <taxon>Ceratopteris</taxon>
    </lineage>
</organism>
<feature type="transmembrane region" description="Helical" evidence="2">
    <location>
        <begin position="87"/>
        <end position="113"/>
    </location>
</feature>
<dbReference type="PANTHER" id="PTHR46631">
    <property type="entry name" value="60S RIBOSOMAL PROTEIN L18A-LIKE"/>
    <property type="match status" value="1"/>
</dbReference>
<keyword evidence="2" id="KW-0812">Transmembrane</keyword>
<feature type="transmembrane region" description="Helical" evidence="2">
    <location>
        <begin position="120"/>
        <end position="139"/>
    </location>
</feature>
<keyword evidence="4" id="KW-1185">Reference proteome</keyword>
<evidence type="ECO:0000256" key="2">
    <source>
        <dbReference type="SAM" id="Phobius"/>
    </source>
</evidence>
<sequence>MKNQHSASVQYPHDEESAPLKQPAAESAPHYYGTFQGNPSFPQPLPPGAPHPSNPTEYRGTTVPGYPVLEPTPEQIERRLPCCGIGLGWFLFIIGFFLASIPWYVGVVMLVCIKHDHRERIGLVCCTIAAILSLIAAVVGGTRA</sequence>
<keyword evidence="2" id="KW-1133">Transmembrane helix</keyword>
<evidence type="ECO:0000313" key="3">
    <source>
        <dbReference type="EMBL" id="KAH7432394.1"/>
    </source>
</evidence>
<keyword evidence="2" id="KW-0472">Membrane</keyword>
<dbReference type="OMA" id="QHYGTFQ"/>
<feature type="region of interest" description="Disordered" evidence="1">
    <location>
        <begin position="1"/>
        <end position="66"/>
    </location>
</feature>
<dbReference type="AlphaFoldDB" id="A0A8T2UGE8"/>
<dbReference type="EMBL" id="CM035412">
    <property type="protein sequence ID" value="KAH7432394.1"/>
    <property type="molecule type" value="Genomic_DNA"/>
</dbReference>